<protein>
    <submittedName>
        <fullName evidence="1">Uncharacterized protein</fullName>
    </submittedName>
</protein>
<comment type="caution">
    <text evidence="1">The sequence shown here is derived from an EMBL/GenBank/DDBJ whole genome shotgun (WGS) entry which is preliminary data.</text>
</comment>
<evidence type="ECO:0000313" key="2">
    <source>
        <dbReference type="Proteomes" id="UP000030106"/>
    </source>
</evidence>
<sequence>MSLLPLILLLSLVLFISLLFLLSLAILSLAILLSLLNIPLLALVPHHLFLIDKIAMNKTPQLSKLELLNYDTRLEILGSCESFKDLAALIRASPTLYRTFLANKAPLLLSVVGNILGPAARDAAMLAKTRLDKSKDFLRQVDEAVQDYKAHLRVAGPPWVTGLDAETAVALTHITRNTQFCVDMYGHIQRWQFIHELDLSLERVGRPRLSRNERIRIAQAILRRQVLESIFRRGLGEPVDWSQFMRAFMPVFRTWEWQQISDMDHFMSVLFYCLEFDEDEWLTFTNKPDLEAIVKKLKNVLNHYDASLESINTWDASLEVIQELWSSHAQNTQCGLLHFLEGSHRFGKPLSNDNQHSNTLGDNDDSVIELYISGLEPDIDDQPWAWRDALWGNKTCSWGMDLVQLHFSHGADMRQHYGLGRALAYWRLSGMVFWDRDRVERMKRARPFNLCQTGWLIPWQDEIKTS</sequence>
<evidence type="ECO:0000313" key="1">
    <source>
        <dbReference type="EMBL" id="KGQ09752.1"/>
    </source>
</evidence>
<reference evidence="1 2" key="1">
    <citation type="submission" date="2012-10" db="EMBL/GenBank/DDBJ databases">
        <title>Genome sequencing and analysis of entomopathogenic fungi Beauveria bassiana D1-5.</title>
        <authorList>
            <person name="Li Q."/>
            <person name="Wang L."/>
            <person name="Zhang Z."/>
            <person name="Wang Q."/>
            <person name="Ren J."/>
            <person name="Wang M."/>
            <person name="Xu W."/>
            <person name="Wang J."/>
            <person name="Lu Y."/>
            <person name="Du Q."/>
            <person name="Sun Z."/>
        </authorList>
    </citation>
    <scope>NUCLEOTIDE SEQUENCE [LARGE SCALE GENOMIC DNA]</scope>
    <source>
        <strain evidence="1 2">D1-5</strain>
    </source>
</reference>
<dbReference type="EMBL" id="ANFO01000404">
    <property type="protein sequence ID" value="KGQ09752.1"/>
    <property type="molecule type" value="Genomic_DNA"/>
</dbReference>
<name>A0A0A2VTS9_BEABA</name>
<dbReference type="AlphaFoldDB" id="A0A0A2VTS9"/>
<proteinExistence type="predicted"/>
<organism evidence="1 2">
    <name type="scientific">Beauveria bassiana D1-5</name>
    <dbReference type="NCBI Taxonomy" id="1245745"/>
    <lineage>
        <taxon>Eukaryota</taxon>
        <taxon>Fungi</taxon>
        <taxon>Dikarya</taxon>
        <taxon>Ascomycota</taxon>
        <taxon>Pezizomycotina</taxon>
        <taxon>Sordariomycetes</taxon>
        <taxon>Hypocreomycetidae</taxon>
        <taxon>Hypocreales</taxon>
        <taxon>Cordycipitaceae</taxon>
        <taxon>Beauveria</taxon>
    </lineage>
</organism>
<dbReference type="Proteomes" id="UP000030106">
    <property type="component" value="Unassembled WGS sequence"/>
</dbReference>
<accession>A0A0A2VTS9</accession>
<dbReference type="HOGENOM" id="CLU_586576_0_0_1"/>
<dbReference type="STRING" id="1245745.A0A0A2VTS9"/>
<gene>
    <name evidence="1" type="ORF">BBAD15_g4894</name>
</gene>